<dbReference type="PANTHER" id="PTHR11319">
    <property type="entry name" value="G PROTEIN-COUPLED RECEPTOR-RELATED"/>
    <property type="match status" value="1"/>
</dbReference>
<dbReference type="Proteomes" id="UP001597118">
    <property type="component" value="Unassembled WGS sequence"/>
</dbReference>
<dbReference type="PANTHER" id="PTHR11319:SF35">
    <property type="entry name" value="OUTER MEMBRANE PROTEIN PMPC-RELATED"/>
    <property type="match status" value="1"/>
</dbReference>
<dbReference type="InterPro" id="IPR026444">
    <property type="entry name" value="Secre_tail"/>
</dbReference>
<feature type="chain" id="PRO_5046715321" evidence="1">
    <location>
        <begin position="26"/>
        <end position="1116"/>
    </location>
</feature>
<evidence type="ECO:0000256" key="1">
    <source>
        <dbReference type="SAM" id="SignalP"/>
    </source>
</evidence>
<organism evidence="3 4">
    <name type="scientific">Pseudopedobacter beijingensis</name>
    <dbReference type="NCBI Taxonomy" id="1207056"/>
    <lineage>
        <taxon>Bacteria</taxon>
        <taxon>Pseudomonadati</taxon>
        <taxon>Bacteroidota</taxon>
        <taxon>Sphingobacteriia</taxon>
        <taxon>Sphingobacteriales</taxon>
        <taxon>Sphingobacteriaceae</taxon>
        <taxon>Pseudopedobacter</taxon>
    </lineage>
</organism>
<accession>A0ABW4IHM6</accession>
<dbReference type="InterPro" id="IPR012334">
    <property type="entry name" value="Pectin_lyas_fold"/>
</dbReference>
<dbReference type="RefSeq" id="WP_379663902.1">
    <property type="nucleotide sequence ID" value="NZ_JBHUDG010000048.1"/>
</dbReference>
<gene>
    <name evidence="3" type="ORF">ACFSAH_16795</name>
</gene>
<dbReference type="InterPro" id="IPR013783">
    <property type="entry name" value="Ig-like_fold"/>
</dbReference>
<evidence type="ECO:0000313" key="3">
    <source>
        <dbReference type="EMBL" id="MFD1631534.1"/>
    </source>
</evidence>
<comment type="caution">
    <text evidence="3">The sequence shown here is derived from an EMBL/GenBank/DDBJ whole genome shotgun (WGS) entry which is preliminary data.</text>
</comment>
<keyword evidence="4" id="KW-1185">Reference proteome</keyword>
<dbReference type="Gene3D" id="2.160.20.10">
    <property type="entry name" value="Single-stranded right-handed beta-helix, Pectin lyase-like"/>
    <property type="match status" value="2"/>
</dbReference>
<name>A0ABW4IHM6_9SPHI</name>
<feature type="signal peptide" evidence="1">
    <location>
        <begin position="1"/>
        <end position="25"/>
    </location>
</feature>
<dbReference type="NCBIfam" id="NF041518">
    <property type="entry name" value="choice_anch_Q"/>
    <property type="match status" value="1"/>
</dbReference>
<dbReference type="InterPro" id="IPR006626">
    <property type="entry name" value="PbH1"/>
</dbReference>
<protein>
    <submittedName>
        <fullName evidence="3">Choice-of-anchor Q domain-containing protein</fullName>
    </submittedName>
</protein>
<dbReference type="InterPro" id="IPR011050">
    <property type="entry name" value="Pectin_lyase_fold/virulence"/>
</dbReference>
<dbReference type="InterPro" id="IPR059226">
    <property type="entry name" value="Choice_anch_Q_dom"/>
</dbReference>
<keyword evidence="1" id="KW-0732">Signal</keyword>
<reference evidence="4" key="1">
    <citation type="journal article" date="2019" name="Int. J. Syst. Evol. Microbiol.">
        <title>The Global Catalogue of Microorganisms (GCM) 10K type strain sequencing project: providing services to taxonomists for standard genome sequencing and annotation.</title>
        <authorList>
            <consortium name="The Broad Institute Genomics Platform"/>
            <consortium name="The Broad Institute Genome Sequencing Center for Infectious Disease"/>
            <person name="Wu L."/>
            <person name="Ma J."/>
        </authorList>
    </citation>
    <scope>NUCLEOTIDE SEQUENCE [LARGE SCALE GENOMIC DNA]</scope>
    <source>
        <strain evidence="4">CCUG 53762</strain>
    </source>
</reference>
<dbReference type="Gene3D" id="2.60.40.1080">
    <property type="match status" value="1"/>
</dbReference>
<dbReference type="SUPFAM" id="SSF51126">
    <property type="entry name" value="Pectin lyase-like"/>
    <property type="match status" value="2"/>
</dbReference>
<feature type="domain" description="Secretion system C-terminal sorting" evidence="2">
    <location>
        <begin position="1043"/>
        <end position="1113"/>
    </location>
</feature>
<sequence>MKTLRPKKILNVFLYILLTLFSARAQIVPTNSIVYVKENATGNGSSWSNATDLAIALQWAQTNKDNNLWNNNNPLKIYVAKGEYRPSIHPGTNNTAQGKYATFLMVKNVQLYGGFPNSGEPTIENRDWEIHKTILKGRTPNGSEAFHVIVSAGDVGTALVDGFTVTGGNANGSSAQEITVNDKKISAINGGGILNYSSSPTFTNVIISGNRALNGAGISCLWSSSKFTNAIIRENKASKIGGGIRNHGGNPSLTNVLINGNTADESGGGLYYTSSLILTNVTMVNNGSGSSGLFGYGNPSLKNSIIWDIIVDNSYSAQNCLIKDKSTTANGNIDAIGITARDIFTNPANNDFTLKSTSPALNAGSNFLLWEALRDKFSTPAPSPEAPAWGRDLSGNKRLFGEVVDLGAYEYQGAPTLPIMPDAGNILYVNQNIQDGNGSGDSWVNALSDLAPALQWAEDNKHNNLWNSSNPLKIYVAKGEYKPSINPTTNNIVQDKNATFLMVKNVQLYGGFPDTGEPTIANRDWQNNTTILKGETPNGTPVFHVVLSVDNVGTALLNGFTITHGMADGLGSIAINGKTISHNQGGGMYNHFSSPILFNVIFSANTAKFSGGGIYNADSNPELINVAIYNNTADIAGGGIYNDNSSPLLTNVAIKGNNAKFGGGIANITSFPKLTNVAITGNTATTNGGGIYNSNSSPVLTNITLSGNQTKEDGGGGIYNTSSGDSSSLPVLTNSIIWGNKGGDIVNLGSNGLSESGNNLIGRGDDSNIPGDYTGLLASDIFVDYKPAIAENPTTDGDYSLKISSPAIAKGSNVYYTQNGGNPNNDKDLADNPRVYNYSNGGTIDIGAYEYQGLLPQSINFSALPAKSINDTDFDLTATASSGLTVSYTSNDTEVINISDHTISLIGAGSAVITASQSGNGDYEPAVSVQQTLVVNGTLPVILTDFTATAQGNRTKLIWQTAQEANNKEFIIYRSTDSKQFTEITRIAGAGNSSAVKNYDYDDENPLNGNNYYKLVQIDLDNKETELGIRIVSFELTALSLQLYPNPTDDVVNISFYNGKYDLLTVTDLSGKVLQQVQIKPDESSIKVSLGNYPAGIYLLHFSGNDDTITEKVMKK</sequence>
<dbReference type="EMBL" id="JBHUDG010000048">
    <property type="protein sequence ID" value="MFD1631534.1"/>
    <property type="molecule type" value="Genomic_DNA"/>
</dbReference>
<evidence type="ECO:0000259" key="2">
    <source>
        <dbReference type="Pfam" id="PF18962"/>
    </source>
</evidence>
<dbReference type="Pfam" id="PF18962">
    <property type="entry name" value="Por_Secre_tail"/>
    <property type="match status" value="1"/>
</dbReference>
<proteinExistence type="predicted"/>
<dbReference type="NCBIfam" id="TIGR04183">
    <property type="entry name" value="Por_Secre_tail"/>
    <property type="match status" value="1"/>
</dbReference>
<evidence type="ECO:0000313" key="4">
    <source>
        <dbReference type="Proteomes" id="UP001597118"/>
    </source>
</evidence>
<dbReference type="Gene3D" id="2.60.40.10">
    <property type="entry name" value="Immunoglobulins"/>
    <property type="match status" value="1"/>
</dbReference>
<dbReference type="SMART" id="SM00710">
    <property type="entry name" value="PbH1"/>
    <property type="match status" value="6"/>
</dbReference>